<proteinExistence type="predicted"/>
<protein>
    <recommendedName>
        <fullName evidence="3">Phosphohydrolase</fullName>
    </recommendedName>
</protein>
<dbReference type="PANTHER" id="PTHR46246">
    <property type="entry name" value="GUANOSINE-3',5'-BIS(DIPHOSPHATE) 3'-PYROPHOSPHOHYDROLASE MESH1"/>
    <property type="match status" value="1"/>
</dbReference>
<evidence type="ECO:0008006" key="3">
    <source>
        <dbReference type="Google" id="ProtNLM"/>
    </source>
</evidence>
<dbReference type="Pfam" id="PF13328">
    <property type="entry name" value="HD_4"/>
    <property type="match status" value="1"/>
</dbReference>
<dbReference type="SUPFAM" id="SSF109604">
    <property type="entry name" value="HD-domain/PDEase-like"/>
    <property type="match status" value="1"/>
</dbReference>
<dbReference type="PANTHER" id="PTHR46246:SF1">
    <property type="entry name" value="GUANOSINE-3',5'-BIS(DIPHOSPHATE) 3'-PYROPHOSPHOHYDROLASE MESH1"/>
    <property type="match status" value="1"/>
</dbReference>
<reference evidence="1 2" key="1">
    <citation type="submission" date="2017-08" db="EMBL/GenBank/DDBJ databases">
        <title>Infants hospitalized years apart are colonized by the same room-sourced microbial strains.</title>
        <authorList>
            <person name="Brooks B."/>
            <person name="Olm M.R."/>
            <person name="Firek B.A."/>
            <person name="Baker R."/>
            <person name="Thomas B.C."/>
            <person name="Morowitz M.J."/>
            <person name="Banfield J.F."/>
        </authorList>
    </citation>
    <scope>NUCLEOTIDE SEQUENCE [LARGE SCALE GENOMIC DNA]</scope>
    <source>
        <strain evidence="1">S2_005_002_R2_29</strain>
    </source>
</reference>
<comment type="caution">
    <text evidence="1">The sequence shown here is derived from an EMBL/GenBank/DDBJ whole genome shotgun (WGS) entry which is preliminary data.</text>
</comment>
<evidence type="ECO:0000313" key="2">
    <source>
        <dbReference type="Proteomes" id="UP000249417"/>
    </source>
</evidence>
<organism evidence="1 2">
    <name type="scientific">Micavibrio aeruginosavorus</name>
    <dbReference type="NCBI Taxonomy" id="349221"/>
    <lineage>
        <taxon>Bacteria</taxon>
        <taxon>Pseudomonadati</taxon>
        <taxon>Bdellovibrionota</taxon>
        <taxon>Bdellovibrionia</taxon>
        <taxon>Bdellovibrionales</taxon>
        <taxon>Pseudobdellovibrionaceae</taxon>
        <taxon>Micavibrio</taxon>
    </lineage>
</organism>
<dbReference type="GO" id="GO:0008893">
    <property type="term" value="F:guanosine-3',5'-bis(diphosphate) 3'-diphosphatase activity"/>
    <property type="evidence" value="ECO:0007669"/>
    <property type="project" value="TreeGrafter"/>
</dbReference>
<accession>A0A2W5MUH3</accession>
<evidence type="ECO:0000313" key="1">
    <source>
        <dbReference type="EMBL" id="PZQ43849.1"/>
    </source>
</evidence>
<dbReference type="EMBL" id="QFQB01000126">
    <property type="protein sequence ID" value="PZQ43849.1"/>
    <property type="molecule type" value="Genomic_DNA"/>
</dbReference>
<name>A0A2W5MUH3_9BACT</name>
<gene>
    <name evidence="1" type="ORF">DI551_11330</name>
</gene>
<dbReference type="AlphaFoldDB" id="A0A2W5MUH3"/>
<dbReference type="Proteomes" id="UP000249417">
    <property type="component" value="Unassembled WGS sequence"/>
</dbReference>
<dbReference type="InterPro" id="IPR052194">
    <property type="entry name" value="MESH1"/>
</dbReference>
<sequence>MIDKARTLVQQKHAHLRRLSRTCQPMIEHIAEVVEMVRRATDDSDILCAAWLHDTVEDTDVTLNDIRELFGERIAILVDGLTDPPHFAAMPTADRKAAQAERIASKCNDVKLIKICDQISNIRSITNDTPPDWNNTQQWAYIEGAAKIARLCMGLSAELDKEFENAYSEAKLYYQDKI</sequence>
<dbReference type="Gene3D" id="1.10.3210.10">
    <property type="entry name" value="Hypothetical protein af1432"/>
    <property type="match status" value="1"/>
</dbReference>